<dbReference type="EMBL" id="FZPA01000003">
    <property type="protein sequence ID" value="SNS64288.1"/>
    <property type="molecule type" value="Genomic_DNA"/>
</dbReference>
<accession>A0A239G690</accession>
<feature type="domain" description="Gfo/Idh/MocA-like oxidoreductase bacterial type C-terminal" evidence="2">
    <location>
        <begin position="209"/>
        <end position="273"/>
    </location>
</feature>
<feature type="domain" description="Gfo/Idh/MocA-like oxidoreductase bacterial type C-terminal" evidence="2">
    <location>
        <begin position="367"/>
        <end position="439"/>
    </location>
</feature>
<gene>
    <name evidence="3" type="ORF">SAMN06295955_10328</name>
</gene>
<dbReference type="AlphaFoldDB" id="A0A239G690"/>
<dbReference type="RefSeq" id="WP_089215128.1">
    <property type="nucleotide sequence ID" value="NZ_FZPA01000003.1"/>
</dbReference>
<dbReference type="PANTHER" id="PTHR43818:SF5">
    <property type="entry name" value="OXIDOREDUCTASE FAMILY PROTEIN"/>
    <property type="match status" value="1"/>
</dbReference>
<evidence type="ECO:0000259" key="1">
    <source>
        <dbReference type="Pfam" id="PF01408"/>
    </source>
</evidence>
<dbReference type="GO" id="GO:0000166">
    <property type="term" value="F:nucleotide binding"/>
    <property type="evidence" value="ECO:0007669"/>
    <property type="project" value="InterPro"/>
</dbReference>
<dbReference type="Pfam" id="PF19051">
    <property type="entry name" value="GFO_IDH_MocA_C2"/>
    <property type="match status" value="2"/>
</dbReference>
<dbReference type="SUPFAM" id="SSF55347">
    <property type="entry name" value="Glyceraldehyde-3-phosphate dehydrogenase-like, C-terminal domain"/>
    <property type="match status" value="1"/>
</dbReference>
<dbReference type="Gene3D" id="3.40.50.720">
    <property type="entry name" value="NAD(P)-binding Rossmann-like Domain"/>
    <property type="match status" value="1"/>
</dbReference>
<dbReference type="InterPro" id="IPR006311">
    <property type="entry name" value="TAT_signal"/>
</dbReference>
<proteinExistence type="predicted"/>
<dbReference type="InterPro" id="IPR036291">
    <property type="entry name" value="NAD(P)-bd_dom_sf"/>
</dbReference>
<reference evidence="3 4" key="1">
    <citation type="submission" date="2017-06" db="EMBL/GenBank/DDBJ databases">
        <authorList>
            <person name="Kim H.J."/>
            <person name="Triplett B.A."/>
        </authorList>
    </citation>
    <scope>NUCLEOTIDE SEQUENCE [LARGE SCALE GENOMIC DNA]</scope>
    <source>
        <strain evidence="3 4">DS15</strain>
    </source>
</reference>
<dbReference type="Proteomes" id="UP000198339">
    <property type="component" value="Unassembled WGS sequence"/>
</dbReference>
<dbReference type="Pfam" id="PF01408">
    <property type="entry name" value="GFO_IDH_MocA"/>
    <property type="match status" value="1"/>
</dbReference>
<dbReference type="SUPFAM" id="SSF51735">
    <property type="entry name" value="NAD(P)-binding Rossmann-fold domains"/>
    <property type="match status" value="1"/>
</dbReference>
<dbReference type="OrthoDB" id="9792935at2"/>
<dbReference type="PROSITE" id="PS51318">
    <property type="entry name" value="TAT"/>
    <property type="match status" value="1"/>
</dbReference>
<dbReference type="InterPro" id="IPR050463">
    <property type="entry name" value="Gfo/Idh/MocA_oxidrdct_glycsds"/>
</dbReference>
<feature type="domain" description="Gfo/Idh/MocA-like oxidoreductase N-terminal" evidence="1">
    <location>
        <begin position="43"/>
        <end position="165"/>
    </location>
</feature>
<organism evidence="3 4">
    <name type="scientific">Sphingopyxis indica</name>
    <dbReference type="NCBI Taxonomy" id="436663"/>
    <lineage>
        <taxon>Bacteria</taxon>
        <taxon>Pseudomonadati</taxon>
        <taxon>Pseudomonadota</taxon>
        <taxon>Alphaproteobacteria</taxon>
        <taxon>Sphingomonadales</taxon>
        <taxon>Sphingomonadaceae</taxon>
        <taxon>Sphingopyxis</taxon>
    </lineage>
</organism>
<sequence>MTASFDRRTLLAGGLAASAATLAPLGQAFAQNRRRASANDKVQVGLIGCKGMGWANLMAMSKGADVAPVALCDVDATVLTGRGSELQKASGRAPRLYDDYRRMLDDKSVDAVIVATPDHWHALQLTDAMSAGKDAYCEKPLGNSIAECRAMVAAKQRHNRVVQVGQWQRSNQHWADAVAHVHSGGIGRVRKVKAWAYQGWMKNVPPQPDQAPPPGVDYDRWLGPAPLRPFNPNRFHFTWRWYWNYAGGLMTDWGVHLMDIALLGMKAEAPNSVSSLGGPYAYPDSAMETPDTQTAIFDFGNYSVEWEHAVGISHGPFGGGDHGVAFVGETGTLVVDRGKWWVSPEMSDGKALTPEIPVTNAVDNGLDRHTADFIACVKDRARTPACPIESAANTAIVCQMGNVAWRTGRKVHWDAVAGQFKDDAEANALITPRYRAPYRLPA</sequence>
<protein>
    <submittedName>
        <fullName evidence="3">Predicted dehydrogenase</fullName>
    </submittedName>
</protein>
<evidence type="ECO:0000313" key="4">
    <source>
        <dbReference type="Proteomes" id="UP000198339"/>
    </source>
</evidence>
<dbReference type="InterPro" id="IPR000683">
    <property type="entry name" value="Gfo/Idh/MocA-like_OxRdtase_N"/>
</dbReference>
<evidence type="ECO:0000259" key="2">
    <source>
        <dbReference type="Pfam" id="PF19051"/>
    </source>
</evidence>
<dbReference type="PANTHER" id="PTHR43818">
    <property type="entry name" value="BCDNA.GH03377"/>
    <property type="match status" value="1"/>
</dbReference>
<dbReference type="Gene3D" id="3.30.360.10">
    <property type="entry name" value="Dihydrodipicolinate Reductase, domain 2"/>
    <property type="match status" value="1"/>
</dbReference>
<keyword evidence="4" id="KW-1185">Reference proteome</keyword>
<name>A0A239G690_9SPHN</name>
<dbReference type="InterPro" id="IPR043906">
    <property type="entry name" value="Gfo/Idh/MocA_OxRdtase_bact_C"/>
</dbReference>
<evidence type="ECO:0000313" key="3">
    <source>
        <dbReference type="EMBL" id="SNS64288.1"/>
    </source>
</evidence>